<dbReference type="CDD" id="cd00143">
    <property type="entry name" value="PP2Cc"/>
    <property type="match status" value="1"/>
</dbReference>
<name>A0A9X8E9S7_APHAT</name>
<dbReference type="Pfam" id="PF00481">
    <property type="entry name" value="PP2C"/>
    <property type="match status" value="1"/>
</dbReference>
<dbReference type="EMBL" id="QUTI01014032">
    <property type="protein sequence ID" value="RLO12255.1"/>
    <property type="molecule type" value="Genomic_DNA"/>
</dbReference>
<evidence type="ECO:0000313" key="2">
    <source>
        <dbReference type="EMBL" id="RLO12255.1"/>
    </source>
</evidence>
<dbReference type="PROSITE" id="PS51746">
    <property type="entry name" value="PPM_2"/>
    <property type="match status" value="1"/>
</dbReference>
<evidence type="ECO:0000313" key="3">
    <source>
        <dbReference type="Proteomes" id="UP000275652"/>
    </source>
</evidence>
<dbReference type="AlphaFoldDB" id="A0A9X8E9S7"/>
<gene>
    <name evidence="2" type="ORF">DYB28_003843</name>
</gene>
<dbReference type="GO" id="GO:0004722">
    <property type="term" value="F:protein serine/threonine phosphatase activity"/>
    <property type="evidence" value="ECO:0007669"/>
    <property type="project" value="InterPro"/>
</dbReference>
<dbReference type="InterPro" id="IPR015655">
    <property type="entry name" value="PP2C"/>
</dbReference>
<protein>
    <recommendedName>
        <fullName evidence="1">PPM-type phosphatase domain-containing protein</fullName>
    </recommendedName>
</protein>
<dbReference type="PANTHER" id="PTHR47992">
    <property type="entry name" value="PROTEIN PHOSPHATASE"/>
    <property type="match status" value="1"/>
</dbReference>
<organism evidence="2 3">
    <name type="scientific">Aphanomyces astaci</name>
    <name type="common">Crayfish plague agent</name>
    <dbReference type="NCBI Taxonomy" id="112090"/>
    <lineage>
        <taxon>Eukaryota</taxon>
        <taxon>Sar</taxon>
        <taxon>Stramenopiles</taxon>
        <taxon>Oomycota</taxon>
        <taxon>Saprolegniomycetes</taxon>
        <taxon>Saprolegniales</taxon>
        <taxon>Verrucalvaceae</taxon>
        <taxon>Aphanomyces</taxon>
    </lineage>
</organism>
<feature type="non-terminal residue" evidence="2">
    <location>
        <position position="1"/>
    </location>
</feature>
<dbReference type="SMART" id="SM00332">
    <property type="entry name" value="PP2Cc"/>
    <property type="match status" value="1"/>
</dbReference>
<dbReference type="SUPFAM" id="SSF81606">
    <property type="entry name" value="PP2C-like"/>
    <property type="match status" value="1"/>
</dbReference>
<accession>A0A9X8E9S7</accession>
<dbReference type="InterPro" id="IPR036457">
    <property type="entry name" value="PPM-type-like_dom_sf"/>
</dbReference>
<dbReference type="Proteomes" id="UP000275652">
    <property type="component" value="Unassembled WGS sequence"/>
</dbReference>
<reference evidence="2 3" key="1">
    <citation type="journal article" date="2018" name="J. Invertebr. Pathol.">
        <title>New genotyping method for the causative agent of crayfish plague (Aphanomyces astaci) based on whole genome data.</title>
        <authorList>
            <person name="Minardi D."/>
            <person name="Studholme D.J."/>
            <person name="van der Giezen M."/>
            <person name="Pretto T."/>
            <person name="Oidtmann B."/>
        </authorList>
    </citation>
    <scope>NUCLEOTIDE SEQUENCE [LARGE SCALE GENOMIC DNA]</scope>
    <source>
        <strain evidence="2 3">KB13</strain>
    </source>
</reference>
<feature type="domain" description="PPM-type phosphatase" evidence="1">
    <location>
        <begin position="11"/>
        <end position="299"/>
    </location>
</feature>
<evidence type="ECO:0000259" key="1">
    <source>
        <dbReference type="PROSITE" id="PS51746"/>
    </source>
</evidence>
<sequence>SVSRSIWWGARTRAGNDSMGRRKENQDSFCIRDRFANCDGLTFMCVLDGHGAQGAYVSHFVRDHYHVHVAAALRRHIPSLPPPPSSSPGDDVHHEESVDFNMFTLDTIEDVFLDASCRMTAALEDEMHLDISVSGTTAIALLFVTCGHVQPKVFVANVGDSRAVAGVVASSYDPHEEARIVAANGRVFEYGVPRVWLQDVDMPGLAMSRSFGDSVATSVGVISDPQCSELLLTPGSFVIAASDGLWEFSPSTDVVAMCAKGVPYEDPQTTCDLLVAEALERWLDEQDVVDDITVVVVVVRGDDDRRQEEQL</sequence>
<proteinExistence type="predicted"/>
<dbReference type="Gene3D" id="3.60.40.10">
    <property type="entry name" value="PPM-type phosphatase domain"/>
    <property type="match status" value="1"/>
</dbReference>
<comment type="caution">
    <text evidence="2">The sequence shown here is derived from an EMBL/GenBank/DDBJ whole genome shotgun (WGS) entry which is preliminary data.</text>
</comment>
<dbReference type="InterPro" id="IPR001932">
    <property type="entry name" value="PPM-type_phosphatase-like_dom"/>
</dbReference>